<keyword evidence="6 7" id="KW-0057">Aromatic amino acid biosynthesis</keyword>
<dbReference type="EC" id="2.7.1.71" evidence="7"/>
<reference evidence="8 9" key="1">
    <citation type="submission" date="2020-08" db="EMBL/GenBank/DDBJ databases">
        <title>Genomic Encyclopedia of Type Strains, Phase IV (KMG-IV): sequencing the most valuable type-strain genomes for metagenomic binning, comparative biology and taxonomic classification.</title>
        <authorList>
            <person name="Goeker M."/>
        </authorList>
    </citation>
    <scope>NUCLEOTIDE SEQUENCE [LARGE SCALE GENOMIC DNA]</scope>
    <source>
        <strain evidence="8 9">DSM 105074</strain>
    </source>
</reference>
<dbReference type="SUPFAM" id="SSF52540">
    <property type="entry name" value="P-loop containing nucleoside triphosphate hydrolases"/>
    <property type="match status" value="1"/>
</dbReference>
<dbReference type="RefSeq" id="WP_184172988.1">
    <property type="nucleotide sequence ID" value="NZ_JACHGF010000002.1"/>
</dbReference>
<accession>A0A840TJA7</accession>
<dbReference type="GO" id="GO:0005829">
    <property type="term" value="C:cytosol"/>
    <property type="evidence" value="ECO:0007669"/>
    <property type="project" value="TreeGrafter"/>
</dbReference>
<keyword evidence="7" id="KW-0963">Cytoplasm</keyword>
<dbReference type="GO" id="GO:0009423">
    <property type="term" value="P:chorismate biosynthetic process"/>
    <property type="evidence" value="ECO:0007669"/>
    <property type="project" value="UniProtKB-UniRule"/>
</dbReference>
<dbReference type="PANTHER" id="PTHR21087">
    <property type="entry name" value="SHIKIMATE KINASE"/>
    <property type="match status" value="1"/>
</dbReference>
<keyword evidence="1 7" id="KW-0028">Amino-acid biosynthesis</keyword>
<dbReference type="HAMAP" id="MF_00109">
    <property type="entry name" value="Shikimate_kinase"/>
    <property type="match status" value="1"/>
</dbReference>
<comment type="subcellular location">
    <subcellularLocation>
        <location evidence="7">Cytoplasm</location>
    </subcellularLocation>
</comment>
<evidence type="ECO:0000256" key="7">
    <source>
        <dbReference type="HAMAP-Rule" id="MF_00109"/>
    </source>
</evidence>
<organism evidence="8 9">
    <name type="scientific">Rhabdobacter roseus</name>
    <dbReference type="NCBI Taxonomy" id="1655419"/>
    <lineage>
        <taxon>Bacteria</taxon>
        <taxon>Pseudomonadati</taxon>
        <taxon>Bacteroidota</taxon>
        <taxon>Cytophagia</taxon>
        <taxon>Cytophagales</taxon>
        <taxon>Cytophagaceae</taxon>
        <taxon>Rhabdobacter</taxon>
    </lineage>
</organism>
<protein>
    <recommendedName>
        <fullName evidence="7">Shikimate kinase</fullName>
        <shortName evidence="7">SK</shortName>
        <ecNumber evidence="7">2.7.1.71</ecNumber>
    </recommendedName>
</protein>
<evidence type="ECO:0000256" key="5">
    <source>
        <dbReference type="ARBA" id="ARBA00022840"/>
    </source>
</evidence>
<evidence type="ECO:0000313" key="8">
    <source>
        <dbReference type="EMBL" id="MBB5283524.1"/>
    </source>
</evidence>
<proteinExistence type="inferred from homology"/>
<dbReference type="UniPathway" id="UPA00053">
    <property type="reaction ID" value="UER00088"/>
</dbReference>
<gene>
    <name evidence="7" type="primary">aroK</name>
    <name evidence="8" type="ORF">HNQ92_001650</name>
</gene>
<keyword evidence="5 7" id="KW-0067">ATP-binding</keyword>
<evidence type="ECO:0000256" key="1">
    <source>
        <dbReference type="ARBA" id="ARBA00022605"/>
    </source>
</evidence>
<dbReference type="GO" id="GO:0009073">
    <property type="term" value="P:aromatic amino acid family biosynthetic process"/>
    <property type="evidence" value="ECO:0007669"/>
    <property type="project" value="UniProtKB-KW"/>
</dbReference>
<dbReference type="PANTHER" id="PTHR21087:SF16">
    <property type="entry name" value="SHIKIMATE KINASE 1, CHLOROPLASTIC"/>
    <property type="match status" value="1"/>
</dbReference>
<dbReference type="Pfam" id="PF01202">
    <property type="entry name" value="SKI"/>
    <property type="match status" value="1"/>
</dbReference>
<dbReference type="InterPro" id="IPR027417">
    <property type="entry name" value="P-loop_NTPase"/>
</dbReference>
<dbReference type="InterPro" id="IPR031322">
    <property type="entry name" value="Shikimate/glucono_kinase"/>
</dbReference>
<evidence type="ECO:0000313" key="9">
    <source>
        <dbReference type="Proteomes" id="UP000557307"/>
    </source>
</evidence>
<dbReference type="AlphaFoldDB" id="A0A840TJA7"/>
<dbReference type="EMBL" id="JACHGF010000002">
    <property type="protein sequence ID" value="MBB5283524.1"/>
    <property type="molecule type" value="Genomic_DNA"/>
</dbReference>
<dbReference type="GO" id="GO:0000287">
    <property type="term" value="F:magnesium ion binding"/>
    <property type="evidence" value="ECO:0007669"/>
    <property type="project" value="UniProtKB-UniRule"/>
</dbReference>
<keyword evidence="7" id="KW-0479">Metal-binding</keyword>
<comment type="subunit">
    <text evidence="7">Monomer.</text>
</comment>
<keyword evidence="4 7" id="KW-0418">Kinase</keyword>
<dbReference type="GO" id="GO:0008652">
    <property type="term" value="P:amino acid biosynthetic process"/>
    <property type="evidence" value="ECO:0007669"/>
    <property type="project" value="UniProtKB-KW"/>
</dbReference>
<comment type="function">
    <text evidence="7">Catalyzes the specific phosphorylation of the 3-hydroxyl group of shikimic acid using ATP as a cosubstrate.</text>
</comment>
<evidence type="ECO:0000256" key="2">
    <source>
        <dbReference type="ARBA" id="ARBA00022679"/>
    </source>
</evidence>
<sequence>MKNIFLVGMPSSGKSTLGKKLARRLGYRFVDLDEYIVRDQKRSITDIFSQDGEGYFREVESRVLKTIVPNRALVVATGGGAPCFFDNMDYIKASGLSVFLDVPPAALARRIQSHGQDDRPLLSGATALEKELTRKYLLRRPYYSRADLILSGEMNVEQLVEQLKPLL</sequence>
<dbReference type="Gene3D" id="3.40.50.300">
    <property type="entry name" value="P-loop containing nucleotide triphosphate hydrolases"/>
    <property type="match status" value="1"/>
</dbReference>
<dbReference type="PRINTS" id="PR01100">
    <property type="entry name" value="SHIKIMTKNASE"/>
</dbReference>
<dbReference type="GO" id="GO:0005524">
    <property type="term" value="F:ATP binding"/>
    <property type="evidence" value="ECO:0007669"/>
    <property type="project" value="UniProtKB-UniRule"/>
</dbReference>
<feature type="binding site" evidence="7">
    <location>
        <position position="119"/>
    </location>
    <ligand>
        <name>ATP</name>
        <dbReference type="ChEBI" id="CHEBI:30616"/>
    </ligand>
</feature>
<evidence type="ECO:0000256" key="3">
    <source>
        <dbReference type="ARBA" id="ARBA00022741"/>
    </source>
</evidence>
<dbReference type="InterPro" id="IPR000623">
    <property type="entry name" value="Shikimate_kinase/TSH1"/>
</dbReference>
<comment type="pathway">
    <text evidence="7">Metabolic intermediate biosynthesis; chorismate biosynthesis; chorismate from D-erythrose 4-phosphate and phosphoenolpyruvate: step 5/7.</text>
</comment>
<feature type="binding site" evidence="7">
    <location>
        <position position="33"/>
    </location>
    <ligand>
        <name>substrate</name>
    </ligand>
</feature>
<comment type="caution">
    <text evidence="8">The sequence shown here is derived from an EMBL/GenBank/DDBJ whole genome shotgun (WGS) entry which is preliminary data.</text>
</comment>
<feature type="binding site" evidence="7">
    <location>
        <begin position="11"/>
        <end position="16"/>
    </location>
    <ligand>
        <name>ATP</name>
        <dbReference type="ChEBI" id="CHEBI:30616"/>
    </ligand>
</feature>
<dbReference type="CDD" id="cd00464">
    <property type="entry name" value="SK"/>
    <property type="match status" value="1"/>
</dbReference>
<feature type="binding site" evidence="7">
    <location>
        <position position="139"/>
    </location>
    <ligand>
        <name>substrate</name>
    </ligand>
</feature>
<evidence type="ECO:0000256" key="6">
    <source>
        <dbReference type="ARBA" id="ARBA00023141"/>
    </source>
</evidence>
<comment type="cofactor">
    <cofactor evidence="7">
        <name>Mg(2+)</name>
        <dbReference type="ChEBI" id="CHEBI:18420"/>
    </cofactor>
    <text evidence="7">Binds 1 Mg(2+) ion per subunit.</text>
</comment>
<comment type="catalytic activity">
    <reaction evidence="7">
        <text>shikimate + ATP = 3-phosphoshikimate + ADP + H(+)</text>
        <dbReference type="Rhea" id="RHEA:13121"/>
        <dbReference type="ChEBI" id="CHEBI:15378"/>
        <dbReference type="ChEBI" id="CHEBI:30616"/>
        <dbReference type="ChEBI" id="CHEBI:36208"/>
        <dbReference type="ChEBI" id="CHEBI:145989"/>
        <dbReference type="ChEBI" id="CHEBI:456216"/>
        <dbReference type="EC" id="2.7.1.71"/>
    </reaction>
</comment>
<dbReference type="Proteomes" id="UP000557307">
    <property type="component" value="Unassembled WGS sequence"/>
</dbReference>
<dbReference type="GO" id="GO:0004765">
    <property type="term" value="F:shikimate kinase activity"/>
    <property type="evidence" value="ECO:0007669"/>
    <property type="project" value="UniProtKB-UniRule"/>
</dbReference>
<comment type="caution">
    <text evidence="7">Lacks conserved residue(s) required for the propagation of feature annotation.</text>
</comment>
<keyword evidence="3 7" id="KW-0547">Nucleotide-binding</keyword>
<evidence type="ECO:0000256" key="4">
    <source>
        <dbReference type="ARBA" id="ARBA00022777"/>
    </source>
</evidence>
<keyword evidence="9" id="KW-1185">Reference proteome</keyword>
<comment type="similarity">
    <text evidence="7">Belongs to the shikimate kinase family.</text>
</comment>
<feature type="binding site" evidence="7">
    <location>
        <position position="57"/>
    </location>
    <ligand>
        <name>substrate</name>
    </ligand>
</feature>
<feature type="binding site" evidence="7">
    <location>
        <position position="79"/>
    </location>
    <ligand>
        <name>substrate</name>
    </ligand>
</feature>
<keyword evidence="2 7" id="KW-0808">Transferase</keyword>
<name>A0A840TJA7_9BACT</name>
<keyword evidence="7" id="KW-0460">Magnesium</keyword>
<feature type="binding site" evidence="7">
    <location>
        <position position="15"/>
    </location>
    <ligand>
        <name>Mg(2+)</name>
        <dbReference type="ChEBI" id="CHEBI:18420"/>
    </ligand>
</feature>